<evidence type="ECO:0000313" key="2">
    <source>
        <dbReference type="Proteomes" id="UP000276133"/>
    </source>
</evidence>
<gene>
    <name evidence="1" type="ORF">BpHYR1_049154</name>
</gene>
<protein>
    <submittedName>
        <fullName evidence="1">Uncharacterized protein</fullName>
    </submittedName>
</protein>
<dbReference type="Proteomes" id="UP000276133">
    <property type="component" value="Unassembled WGS sequence"/>
</dbReference>
<evidence type="ECO:0000313" key="1">
    <source>
        <dbReference type="EMBL" id="RNA13731.1"/>
    </source>
</evidence>
<keyword evidence="2" id="KW-1185">Reference proteome</keyword>
<proteinExistence type="predicted"/>
<sequence>MEEEKEEDTRNYKTLQTYKMPFKIEAKLLTLVLDWLLLLDMFKREENDAFKLSVWSELMALVNRLEARLL</sequence>
<comment type="caution">
    <text evidence="1">The sequence shown here is derived from an EMBL/GenBank/DDBJ whole genome shotgun (WGS) entry which is preliminary data.</text>
</comment>
<accession>A0A3M7QRM6</accession>
<organism evidence="1 2">
    <name type="scientific">Brachionus plicatilis</name>
    <name type="common">Marine rotifer</name>
    <name type="synonym">Brachionus muelleri</name>
    <dbReference type="NCBI Taxonomy" id="10195"/>
    <lineage>
        <taxon>Eukaryota</taxon>
        <taxon>Metazoa</taxon>
        <taxon>Spiralia</taxon>
        <taxon>Gnathifera</taxon>
        <taxon>Rotifera</taxon>
        <taxon>Eurotatoria</taxon>
        <taxon>Monogononta</taxon>
        <taxon>Pseudotrocha</taxon>
        <taxon>Ploima</taxon>
        <taxon>Brachionidae</taxon>
        <taxon>Brachionus</taxon>
    </lineage>
</organism>
<dbReference type="EMBL" id="REGN01005336">
    <property type="protein sequence ID" value="RNA13731.1"/>
    <property type="molecule type" value="Genomic_DNA"/>
</dbReference>
<reference evidence="1 2" key="1">
    <citation type="journal article" date="2018" name="Sci. Rep.">
        <title>Genomic signatures of local adaptation to the degree of environmental predictability in rotifers.</title>
        <authorList>
            <person name="Franch-Gras L."/>
            <person name="Hahn C."/>
            <person name="Garcia-Roger E.M."/>
            <person name="Carmona M.J."/>
            <person name="Serra M."/>
            <person name="Gomez A."/>
        </authorList>
    </citation>
    <scope>NUCLEOTIDE SEQUENCE [LARGE SCALE GENOMIC DNA]</scope>
    <source>
        <strain evidence="1">HYR1</strain>
    </source>
</reference>
<name>A0A3M7QRM6_BRAPC</name>
<dbReference type="AlphaFoldDB" id="A0A3M7QRM6"/>